<dbReference type="SUPFAM" id="SSF88723">
    <property type="entry name" value="PIN domain-like"/>
    <property type="match status" value="1"/>
</dbReference>
<gene>
    <name evidence="2" type="ORF">JW744_04735</name>
</gene>
<name>A0A938YP66_9ARCH</name>
<comment type="caution">
    <text evidence="2">The sequence shown here is derived from an EMBL/GenBank/DDBJ whole genome shotgun (WGS) entry which is preliminary data.</text>
</comment>
<evidence type="ECO:0000313" key="3">
    <source>
        <dbReference type="Proteomes" id="UP000809243"/>
    </source>
</evidence>
<dbReference type="InterPro" id="IPR002716">
    <property type="entry name" value="PIN_dom"/>
</dbReference>
<evidence type="ECO:0000259" key="1">
    <source>
        <dbReference type="Pfam" id="PF01850"/>
    </source>
</evidence>
<dbReference type="Proteomes" id="UP000809243">
    <property type="component" value="Unassembled WGS sequence"/>
</dbReference>
<reference evidence="2" key="1">
    <citation type="submission" date="2021-01" db="EMBL/GenBank/DDBJ databases">
        <title>Active Sulfur Cycling in an Early Earth Analoge.</title>
        <authorList>
            <person name="Hahn C.R."/>
            <person name="Youssef N.H."/>
            <person name="Elshahed M."/>
        </authorList>
    </citation>
    <scope>NUCLEOTIDE SEQUENCE</scope>
    <source>
        <strain evidence="2">Zod_Metabat.1151</strain>
    </source>
</reference>
<organism evidence="2 3">
    <name type="scientific">Candidatus Iainarchaeum sp</name>
    <dbReference type="NCBI Taxonomy" id="3101447"/>
    <lineage>
        <taxon>Archaea</taxon>
        <taxon>Candidatus Iainarchaeota</taxon>
        <taxon>Candidatus Iainarchaeia</taxon>
        <taxon>Candidatus Iainarchaeales</taxon>
        <taxon>Candidatus Iainarchaeaceae</taxon>
        <taxon>Candidatus Iainarchaeum</taxon>
    </lineage>
</organism>
<accession>A0A938YP66</accession>
<dbReference type="Pfam" id="PF01850">
    <property type="entry name" value="PIN"/>
    <property type="match status" value="1"/>
</dbReference>
<dbReference type="AlphaFoldDB" id="A0A938YP66"/>
<feature type="non-terminal residue" evidence="2">
    <location>
        <position position="1"/>
    </location>
</feature>
<feature type="domain" description="PIN" evidence="1">
    <location>
        <begin position="23"/>
        <end position="107"/>
    </location>
</feature>
<evidence type="ECO:0000313" key="2">
    <source>
        <dbReference type="EMBL" id="MBN2067748.1"/>
    </source>
</evidence>
<dbReference type="Gene3D" id="3.40.50.1010">
    <property type="entry name" value="5'-nuclease"/>
    <property type="match status" value="1"/>
</dbReference>
<dbReference type="InterPro" id="IPR029060">
    <property type="entry name" value="PIN-like_dom_sf"/>
</dbReference>
<proteinExistence type="predicted"/>
<dbReference type="EMBL" id="JAFGDB010000079">
    <property type="protein sequence ID" value="MBN2067748.1"/>
    <property type="molecule type" value="Genomic_DNA"/>
</dbReference>
<protein>
    <submittedName>
        <fullName evidence="2">PIN domain-containing protein</fullName>
    </submittedName>
</protein>
<sequence>GKPFRLMFQDVELFFKQCLKNCTIILSGLALQEIEKIAHYPKEETLRFFKEREIEVEVVEACQKDARTARQFLKKGGHYSDALHAALAINSSCTILLTFNKKNFTAVENLLKVREPADLIQ</sequence>